<reference evidence="3" key="1">
    <citation type="journal article" date="2011" name="PLoS Genet.">
        <title>Genomic analysis of the necrotrophic fungal pathogens Sclerotinia sclerotiorum and Botrytis cinerea.</title>
        <authorList>
            <person name="Amselem J."/>
            <person name="Cuomo C.A."/>
            <person name="van Kan J.A."/>
            <person name="Viaud M."/>
            <person name="Benito E.P."/>
            <person name="Couloux A."/>
            <person name="Coutinho P.M."/>
            <person name="de Vries R.P."/>
            <person name="Dyer P.S."/>
            <person name="Fillinger S."/>
            <person name="Fournier E."/>
            <person name="Gout L."/>
            <person name="Hahn M."/>
            <person name="Kohn L."/>
            <person name="Lapalu N."/>
            <person name="Plummer K.M."/>
            <person name="Pradier J.M."/>
            <person name="Quevillon E."/>
            <person name="Sharon A."/>
            <person name="Simon A."/>
            <person name="ten Have A."/>
            <person name="Tudzynski B."/>
            <person name="Tudzynski P."/>
            <person name="Wincker P."/>
            <person name="Andrew M."/>
            <person name="Anthouard V."/>
            <person name="Beever R.E."/>
            <person name="Beffa R."/>
            <person name="Benoit I."/>
            <person name="Bouzid O."/>
            <person name="Brault B."/>
            <person name="Chen Z."/>
            <person name="Choquer M."/>
            <person name="Collemare J."/>
            <person name="Cotton P."/>
            <person name="Danchin E.G."/>
            <person name="Da Silva C."/>
            <person name="Gautier A."/>
            <person name="Giraud C."/>
            <person name="Giraud T."/>
            <person name="Gonzalez C."/>
            <person name="Grossetete S."/>
            <person name="Guldener U."/>
            <person name="Henrissat B."/>
            <person name="Howlett B.J."/>
            <person name="Kodira C."/>
            <person name="Kretschmer M."/>
            <person name="Lappartient A."/>
            <person name="Leroch M."/>
            <person name="Levis C."/>
            <person name="Mauceli E."/>
            <person name="Neuveglise C."/>
            <person name="Oeser B."/>
            <person name="Pearson M."/>
            <person name="Poulain J."/>
            <person name="Poussereau N."/>
            <person name="Quesneville H."/>
            <person name="Rascle C."/>
            <person name="Schumacher J."/>
            <person name="Segurens B."/>
            <person name="Sexton A."/>
            <person name="Silva E."/>
            <person name="Sirven C."/>
            <person name="Soanes D.M."/>
            <person name="Talbot N.J."/>
            <person name="Templeton M."/>
            <person name="Yandava C."/>
            <person name="Yarden O."/>
            <person name="Zeng Q."/>
            <person name="Rollins J.A."/>
            <person name="Lebrun M.H."/>
            <person name="Dickman M."/>
        </authorList>
    </citation>
    <scope>NUCLEOTIDE SEQUENCE [LARGE SCALE GENOMIC DNA]</scope>
    <source>
        <strain evidence="3">T4</strain>
    </source>
</reference>
<proteinExistence type="predicted"/>
<feature type="region of interest" description="Disordered" evidence="1">
    <location>
        <begin position="11"/>
        <end position="40"/>
    </location>
</feature>
<gene>
    <name evidence="2" type="ORF">BofuT4_uP074510.1</name>
</gene>
<dbReference type="Proteomes" id="UP000008177">
    <property type="component" value="Unplaced contigs"/>
</dbReference>
<accession>G2XP43</accession>
<dbReference type="HOGENOM" id="CLU_2621728_0_0_1"/>
<organism evidence="2 3">
    <name type="scientific">Botryotinia fuckeliana (strain T4)</name>
    <name type="common">Noble rot fungus</name>
    <name type="synonym">Botrytis cinerea</name>
    <dbReference type="NCBI Taxonomy" id="999810"/>
    <lineage>
        <taxon>Eukaryota</taxon>
        <taxon>Fungi</taxon>
        <taxon>Dikarya</taxon>
        <taxon>Ascomycota</taxon>
        <taxon>Pezizomycotina</taxon>
        <taxon>Leotiomycetes</taxon>
        <taxon>Helotiales</taxon>
        <taxon>Sclerotiniaceae</taxon>
        <taxon>Botrytis</taxon>
    </lineage>
</organism>
<name>G2XP43_BOTF4</name>
<dbReference type="InParanoid" id="G2XP43"/>
<protein>
    <submittedName>
        <fullName evidence="2">Uncharacterized protein</fullName>
    </submittedName>
</protein>
<dbReference type="EMBL" id="FQ790247">
    <property type="protein sequence ID" value="CCD42649.1"/>
    <property type="molecule type" value="Genomic_DNA"/>
</dbReference>
<dbReference type="AlphaFoldDB" id="G2XP43"/>
<evidence type="ECO:0000313" key="2">
    <source>
        <dbReference type="EMBL" id="CCD42649.1"/>
    </source>
</evidence>
<evidence type="ECO:0000256" key="1">
    <source>
        <dbReference type="SAM" id="MobiDB-lite"/>
    </source>
</evidence>
<sequence length="78" mass="9099">MCRPYQTAEQILRRNKRRRATDASRDSSSTPLAPQLEQNPKPEHIRLMGALLFMVPSSINPRITYDQLEKFCSNYLFT</sequence>
<evidence type="ECO:0000313" key="3">
    <source>
        <dbReference type="Proteomes" id="UP000008177"/>
    </source>
</evidence>